<dbReference type="NCBIfam" id="TIGR01227">
    <property type="entry name" value="hutG"/>
    <property type="match status" value="1"/>
</dbReference>
<comment type="similarity">
    <text evidence="5 8">Belongs to the arginase family.</text>
</comment>
<feature type="binding site" evidence="5 7">
    <location>
        <position position="144"/>
    </location>
    <ligand>
        <name>Mn(2+)</name>
        <dbReference type="ChEBI" id="CHEBI:29035"/>
        <label>1</label>
    </ligand>
</feature>
<evidence type="ECO:0000256" key="2">
    <source>
        <dbReference type="ARBA" id="ARBA00022801"/>
    </source>
</evidence>
<evidence type="ECO:0000313" key="10">
    <source>
        <dbReference type="Proteomes" id="UP000631300"/>
    </source>
</evidence>
<evidence type="ECO:0000256" key="7">
    <source>
        <dbReference type="PIRSR" id="PIRSR036979-1"/>
    </source>
</evidence>
<comment type="cofactor">
    <cofactor evidence="5 7">
        <name>Mn(2+)</name>
        <dbReference type="ChEBI" id="CHEBI:29035"/>
    </cofactor>
    <text evidence="5 7">Binds 2 manganese ions per subunit.</text>
</comment>
<evidence type="ECO:0000256" key="1">
    <source>
        <dbReference type="ARBA" id="ARBA00022723"/>
    </source>
</evidence>
<dbReference type="AlphaFoldDB" id="A0A918JMV4"/>
<feature type="binding site" evidence="7">
    <location>
        <position position="146"/>
    </location>
    <ligand>
        <name>Mn(2+)</name>
        <dbReference type="ChEBI" id="CHEBI:29035"/>
        <label>1</label>
    </ligand>
</feature>
<evidence type="ECO:0000256" key="6">
    <source>
        <dbReference type="NCBIfam" id="TIGR01227"/>
    </source>
</evidence>
<dbReference type="PROSITE" id="PS51409">
    <property type="entry name" value="ARGINASE_2"/>
    <property type="match status" value="1"/>
</dbReference>
<dbReference type="InterPro" id="IPR006035">
    <property type="entry name" value="Ureohydrolase"/>
</dbReference>
<dbReference type="PANTHER" id="PTHR11358:SF35">
    <property type="entry name" value="FORMIMIDOYLGLUTAMASE"/>
    <property type="match status" value="1"/>
</dbReference>
<feature type="binding site" evidence="5 7">
    <location>
        <position position="148"/>
    </location>
    <ligand>
        <name>Mn(2+)</name>
        <dbReference type="ChEBI" id="CHEBI:29035"/>
        <label>1</label>
    </ligand>
</feature>
<comment type="function">
    <text evidence="5">Catalyzes the conversion of N-formimidoyl-L-glutamate to L-glutamate and formamide.</text>
</comment>
<dbReference type="PIRSF" id="PIRSF036979">
    <property type="entry name" value="Arginase"/>
    <property type="match status" value="1"/>
</dbReference>
<feature type="binding site" evidence="5">
    <location>
        <position position="144"/>
    </location>
    <ligand>
        <name>Mn(2+)</name>
        <dbReference type="ChEBI" id="CHEBI:29035"/>
        <label>2</label>
    </ligand>
</feature>
<dbReference type="InterPro" id="IPR005923">
    <property type="entry name" value="HutG"/>
</dbReference>
<dbReference type="GO" id="GO:0019556">
    <property type="term" value="P:L-histidine catabolic process to glutamate and formamide"/>
    <property type="evidence" value="ECO:0007669"/>
    <property type="project" value="UniProtKB-UniRule"/>
</dbReference>
<reference evidence="9" key="2">
    <citation type="submission" date="2020-09" db="EMBL/GenBank/DDBJ databases">
        <authorList>
            <person name="Sun Q."/>
            <person name="Kim S."/>
        </authorList>
    </citation>
    <scope>NUCLEOTIDE SEQUENCE</scope>
    <source>
        <strain evidence="9">KCTC 22164</strain>
    </source>
</reference>
<dbReference type="CDD" id="cd09988">
    <property type="entry name" value="Formimidoylglutamase"/>
    <property type="match status" value="1"/>
</dbReference>
<evidence type="ECO:0000256" key="8">
    <source>
        <dbReference type="PROSITE-ProRule" id="PRU00742"/>
    </source>
</evidence>
<evidence type="ECO:0000313" key="9">
    <source>
        <dbReference type="EMBL" id="GGW88074.1"/>
    </source>
</evidence>
<feature type="binding site" evidence="5 7">
    <location>
        <position position="233"/>
    </location>
    <ligand>
        <name>Mn(2+)</name>
        <dbReference type="ChEBI" id="CHEBI:29035"/>
        <label>1</label>
    </ligand>
</feature>
<feature type="binding site" evidence="5">
    <location>
        <position position="233"/>
    </location>
    <ligand>
        <name>Mn(2+)</name>
        <dbReference type="ChEBI" id="CHEBI:29035"/>
        <label>2</label>
    </ligand>
</feature>
<keyword evidence="4 5" id="KW-0464">Manganese</keyword>
<keyword evidence="1 5" id="KW-0479">Metal-binding</keyword>
<reference evidence="9" key="1">
    <citation type="journal article" date="2014" name="Int. J. Syst. Evol. Microbiol.">
        <title>Complete genome sequence of Corynebacterium casei LMG S-19264T (=DSM 44701T), isolated from a smear-ripened cheese.</title>
        <authorList>
            <consortium name="US DOE Joint Genome Institute (JGI-PGF)"/>
            <person name="Walter F."/>
            <person name="Albersmeier A."/>
            <person name="Kalinowski J."/>
            <person name="Ruckert C."/>
        </authorList>
    </citation>
    <scope>NUCLEOTIDE SEQUENCE</scope>
    <source>
        <strain evidence="9">KCTC 22164</strain>
    </source>
</reference>
<dbReference type="InterPro" id="IPR023696">
    <property type="entry name" value="Ureohydrolase_dom_sf"/>
</dbReference>
<feature type="binding site" evidence="7">
    <location>
        <position position="235"/>
    </location>
    <ligand>
        <name>Mn(2+)</name>
        <dbReference type="ChEBI" id="CHEBI:29035"/>
        <label>1</label>
    </ligand>
</feature>
<dbReference type="Proteomes" id="UP000631300">
    <property type="component" value="Unassembled WGS sequence"/>
</dbReference>
<feature type="binding site" evidence="5 7">
    <location>
        <position position="119"/>
    </location>
    <ligand>
        <name>Mn(2+)</name>
        <dbReference type="ChEBI" id="CHEBI:29035"/>
        <label>1</label>
    </ligand>
</feature>
<comment type="pathway">
    <text evidence="5">Amino-acid degradation; L-histidine degradation into L-glutamate; L-glutamate from N-formimidoyl-L-glutamate (hydrolase route): step 1/1.</text>
</comment>
<keyword evidence="3 5" id="KW-0369">Histidine metabolism</keyword>
<organism evidence="9 10">
    <name type="scientific">Alteromonas halophila</name>
    <dbReference type="NCBI Taxonomy" id="516698"/>
    <lineage>
        <taxon>Bacteria</taxon>
        <taxon>Pseudomonadati</taxon>
        <taxon>Pseudomonadota</taxon>
        <taxon>Gammaproteobacteria</taxon>
        <taxon>Alteromonadales</taxon>
        <taxon>Alteromonadaceae</taxon>
        <taxon>Alteromonas/Salinimonas group</taxon>
        <taxon>Alteromonas</taxon>
    </lineage>
</organism>
<comment type="catalytic activity">
    <reaction evidence="5">
        <text>N-formimidoyl-L-glutamate + H2O = formamide + L-glutamate</text>
        <dbReference type="Rhea" id="RHEA:22492"/>
        <dbReference type="ChEBI" id="CHEBI:15377"/>
        <dbReference type="ChEBI" id="CHEBI:16397"/>
        <dbReference type="ChEBI" id="CHEBI:29985"/>
        <dbReference type="ChEBI" id="CHEBI:58928"/>
        <dbReference type="EC" id="3.5.3.8"/>
    </reaction>
</comment>
<dbReference type="GO" id="GO:0050415">
    <property type="term" value="F:formimidoylglutamase activity"/>
    <property type="evidence" value="ECO:0007669"/>
    <property type="project" value="UniProtKB-UniRule"/>
</dbReference>
<proteinExistence type="inferred from homology"/>
<dbReference type="EMBL" id="BMXP01000005">
    <property type="protein sequence ID" value="GGW88074.1"/>
    <property type="molecule type" value="Genomic_DNA"/>
</dbReference>
<dbReference type="GO" id="GO:0033389">
    <property type="term" value="P:putrescine biosynthetic process from arginine, via agmatine"/>
    <property type="evidence" value="ECO:0007669"/>
    <property type="project" value="TreeGrafter"/>
</dbReference>
<keyword evidence="10" id="KW-1185">Reference proteome</keyword>
<sequence length="313" mass="33845">MSFKDLWNGRIDSEDGEAGHRWHQRVSFDNKASQGDTVLIGYPNDAGVIANKGRPGASGGPNALRQSLASLPWQLTGNLIDSGDSDIADDLATTQQHFADAVDRYLNQGARVIGLGGGHDIAWGSWQGLKKARPDARIGIINLDAHLDLRPCDTVTSSGTPFRQIARWCEANSQPFHYACLGVSEAANTTALLDYAKASGTRVLRDFRFSADRAATLVSSMLDEIDELYVTVCMDAFPAASAPGVSAPAALGIPASEVVMFLRWLGVEVTNRRINWRLSDIAELNPSFDKDHKTSRLAARMGFELARSMPSGT</sequence>
<protein>
    <recommendedName>
        <fullName evidence="5 6">Formimidoylglutamase</fullName>
        <ecNumber evidence="5 6">3.5.3.8</ecNumber>
    </recommendedName>
    <alternativeName>
        <fullName evidence="5">Formiminoglutamase</fullName>
    </alternativeName>
    <alternativeName>
        <fullName evidence="5">Formiminoglutamate hydrolase</fullName>
    </alternativeName>
</protein>
<feature type="binding site" evidence="5">
    <location>
        <position position="146"/>
    </location>
    <ligand>
        <name>Mn(2+)</name>
        <dbReference type="ChEBI" id="CHEBI:29035"/>
        <label>2</label>
    </ligand>
</feature>
<keyword evidence="2 5" id="KW-0378">Hydrolase</keyword>
<dbReference type="HAMAP" id="MF_00737">
    <property type="entry name" value="Formimidoylglutam"/>
    <property type="match status" value="1"/>
</dbReference>
<dbReference type="Pfam" id="PF00491">
    <property type="entry name" value="Arginase"/>
    <property type="match status" value="1"/>
</dbReference>
<dbReference type="GO" id="GO:0008783">
    <property type="term" value="F:agmatinase activity"/>
    <property type="evidence" value="ECO:0007669"/>
    <property type="project" value="TreeGrafter"/>
</dbReference>
<evidence type="ECO:0000256" key="5">
    <source>
        <dbReference type="HAMAP-Rule" id="MF_00737"/>
    </source>
</evidence>
<name>A0A918JMV4_9ALTE</name>
<dbReference type="EC" id="3.5.3.8" evidence="5 6"/>
<evidence type="ECO:0000256" key="4">
    <source>
        <dbReference type="ARBA" id="ARBA00023211"/>
    </source>
</evidence>
<dbReference type="GO" id="GO:0030145">
    <property type="term" value="F:manganese ion binding"/>
    <property type="evidence" value="ECO:0007669"/>
    <property type="project" value="UniProtKB-UniRule"/>
</dbReference>
<dbReference type="PANTHER" id="PTHR11358">
    <property type="entry name" value="ARGINASE/AGMATINASE"/>
    <property type="match status" value="1"/>
</dbReference>
<comment type="caution">
    <text evidence="9">The sequence shown here is derived from an EMBL/GenBank/DDBJ whole genome shotgun (WGS) entry which is preliminary data.</text>
</comment>
<feature type="binding site" evidence="5">
    <location>
        <position position="235"/>
    </location>
    <ligand>
        <name>Mn(2+)</name>
        <dbReference type="ChEBI" id="CHEBI:29035"/>
        <label>2</label>
    </ligand>
</feature>
<gene>
    <name evidence="5 9" type="primary">hutG</name>
    <name evidence="9" type="ORF">GCM10007391_22290</name>
</gene>
<dbReference type="SUPFAM" id="SSF52768">
    <property type="entry name" value="Arginase/deacetylase"/>
    <property type="match status" value="1"/>
</dbReference>
<accession>A0A918JMV4</accession>
<dbReference type="Gene3D" id="3.40.800.10">
    <property type="entry name" value="Ureohydrolase domain"/>
    <property type="match status" value="1"/>
</dbReference>
<dbReference type="RefSeq" id="WP_189406482.1">
    <property type="nucleotide sequence ID" value="NZ_BMXP01000005.1"/>
</dbReference>
<evidence type="ECO:0000256" key="3">
    <source>
        <dbReference type="ARBA" id="ARBA00022808"/>
    </source>
</evidence>